<dbReference type="EMBL" id="JASPKY010000201">
    <property type="protein sequence ID" value="KAK9721217.1"/>
    <property type="molecule type" value="Genomic_DNA"/>
</dbReference>
<proteinExistence type="predicted"/>
<organism evidence="1 2">
    <name type="scientific">Popillia japonica</name>
    <name type="common">Japanese beetle</name>
    <dbReference type="NCBI Taxonomy" id="7064"/>
    <lineage>
        <taxon>Eukaryota</taxon>
        <taxon>Metazoa</taxon>
        <taxon>Ecdysozoa</taxon>
        <taxon>Arthropoda</taxon>
        <taxon>Hexapoda</taxon>
        <taxon>Insecta</taxon>
        <taxon>Pterygota</taxon>
        <taxon>Neoptera</taxon>
        <taxon>Endopterygota</taxon>
        <taxon>Coleoptera</taxon>
        <taxon>Polyphaga</taxon>
        <taxon>Scarabaeiformia</taxon>
        <taxon>Scarabaeidae</taxon>
        <taxon>Rutelinae</taxon>
        <taxon>Popillia</taxon>
    </lineage>
</organism>
<protein>
    <submittedName>
        <fullName evidence="1">Uncharacterized protein</fullName>
    </submittedName>
</protein>
<reference evidence="1 2" key="1">
    <citation type="journal article" date="2024" name="BMC Genomics">
        <title>De novo assembly and annotation of Popillia japonica's genome with initial clues to its potential as an invasive pest.</title>
        <authorList>
            <person name="Cucini C."/>
            <person name="Boschi S."/>
            <person name="Funari R."/>
            <person name="Cardaioli E."/>
            <person name="Iannotti N."/>
            <person name="Marturano G."/>
            <person name="Paoli F."/>
            <person name="Bruttini M."/>
            <person name="Carapelli A."/>
            <person name="Frati F."/>
            <person name="Nardi F."/>
        </authorList>
    </citation>
    <scope>NUCLEOTIDE SEQUENCE [LARGE SCALE GENOMIC DNA]</scope>
    <source>
        <strain evidence="1">DMR45628</strain>
    </source>
</reference>
<evidence type="ECO:0000313" key="2">
    <source>
        <dbReference type="Proteomes" id="UP001458880"/>
    </source>
</evidence>
<name>A0AAW1KMU6_POPJA</name>
<dbReference type="AlphaFoldDB" id="A0AAW1KMU6"/>
<gene>
    <name evidence="1" type="ORF">QE152_g21657</name>
</gene>
<comment type="caution">
    <text evidence="1">The sequence shown here is derived from an EMBL/GenBank/DDBJ whole genome shotgun (WGS) entry which is preliminary data.</text>
</comment>
<sequence length="118" mass="13190">MSIRPPYSQRWKSHVKVTGESSALSPYNIPTLLRLSDGRAHSKMNVLRDSTQSMRRDKDILRAIDIAKVPAANVTIASAAPRRFEAIASDAKLNRLISQKYQPQTLQLLALLPVALKR</sequence>
<accession>A0AAW1KMU6</accession>
<keyword evidence="2" id="KW-1185">Reference proteome</keyword>
<evidence type="ECO:0000313" key="1">
    <source>
        <dbReference type="EMBL" id="KAK9721217.1"/>
    </source>
</evidence>
<dbReference type="Proteomes" id="UP001458880">
    <property type="component" value="Unassembled WGS sequence"/>
</dbReference>